<dbReference type="EMBL" id="VSRR010003428">
    <property type="protein sequence ID" value="MPC36118.1"/>
    <property type="molecule type" value="Genomic_DNA"/>
</dbReference>
<reference evidence="1 2" key="1">
    <citation type="submission" date="2019-05" db="EMBL/GenBank/DDBJ databases">
        <title>Another draft genome of Portunus trituberculatus and its Hox gene families provides insights of decapod evolution.</title>
        <authorList>
            <person name="Jeong J.-H."/>
            <person name="Song I."/>
            <person name="Kim S."/>
            <person name="Choi T."/>
            <person name="Kim D."/>
            <person name="Ryu S."/>
            <person name="Kim W."/>
        </authorList>
    </citation>
    <scope>NUCLEOTIDE SEQUENCE [LARGE SCALE GENOMIC DNA]</scope>
    <source>
        <tissue evidence="1">Muscle</tissue>
    </source>
</reference>
<gene>
    <name evidence="1" type="ORF">E2C01_029565</name>
</gene>
<protein>
    <submittedName>
        <fullName evidence="1">Uncharacterized protein</fullName>
    </submittedName>
</protein>
<comment type="caution">
    <text evidence="1">The sequence shown here is derived from an EMBL/GenBank/DDBJ whole genome shotgun (WGS) entry which is preliminary data.</text>
</comment>
<accession>A0A5B7ES72</accession>
<dbReference type="AlphaFoldDB" id="A0A5B7ES72"/>
<sequence length="101" mass="10925">MPPGPGVDFQLSHPWPPLLLPARIANDSYPPRTTCPTSFFSVGSPRCSTSPRLHVVGRSRSTYCNSLPLCFVFSLNLKSADLLTDSSQTLTPEKRPPALGA</sequence>
<dbReference type="Proteomes" id="UP000324222">
    <property type="component" value="Unassembled WGS sequence"/>
</dbReference>
<proteinExistence type="predicted"/>
<organism evidence="1 2">
    <name type="scientific">Portunus trituberculatus</name>
    <name type="common">Swimming crab</name>
    <name type="synonym">Neptunus trituberculatus</name>
    <dbReference type="NCBI Taxonomy" id="210409"/>
    <lineage>
        <taxon>Eukaryota</taxon>
        <taxon>Metazoa</taxon>
        <taxon>Ecdysozoa</taxon>
        <taxon>Arthropoda</taxon>
        <taxon>Crustacea</taxon>
        <taxon>Multicrustacea</taxon>
        <taxon>Malacostraca</taxon>
        <taxon>Eumalacostraca</taxon>
        <taxon>Eucarida</taxon>
        <taxon>Decapoda</taxon>
        <taxon>Pleocyemata</taxon>
        <taxon>Brachyura</taxon>
        <taxon>Eubrachyura</taxon>
        <taxon>Portunoidea</taxon>
        <taxon>Portunidae</taxon>
        <taxon>Portuninae</taxon>
        <taxon>Portunus</taxon>
    </lineage>
</organism>
<keyword evidence="2" id="KW-1185">Reference proteome</keyword>
<evidence type="ECO:0000313" key="2">
    <source>
        <dbReference type="Proteomes" id="UP000324222"/>
    </source>
</evidence>
<evidence type="ECO:0000313" key="1">
    <source>
        <dbReference type="EMBL" id="MPC36118.1"/>
    </source>
</evidence>
<name>A0A5B7ES72_PORTR</name>